<reference evidence="1 2" key="1">
    <citation type="journal article" date="2016" name="Nat. Commun.">
        <title>Thousands of microbial genomes shed light on interconnected biogeochemical processes in an aquifer system.</title>
        <authorList>
            <person name="Anantharaman K."/>
            <person name="Brown C.T."/>
            <person name="Hug L.A."/>
            <person name="Sharon I."/>
            <person name="Castelle C.J."/>
            <person name="Probst A.J."/>
            <person name="Thomas B.C."/>
            <person name="Singh A."/>
            <person name="Wilkins M.J."/>
            <person name="Karaoz U."/>
            <person name="Brodie E.L."/>
            <person name="Williams K.H."/>
            <person name="Hubbard S.S."/>
            <person name="Banfield J.F."/>
        </authorList>
    </citation>
    <scope>NUCLEOTIDE SEQUENCE [LARGE SCALE GENOMIC DNA]</scope>
</reference>
<sequence length="232" mass="26038">MRRTEQFWKPEKNKNAEVREEIKSGITEHTQNVSETAAEAEAQYAHELHTTDEFARRMGEDQLGEIYSWYSSAMKRRGLEPLPEGGFMRHFFDGGSLDPTAVYGNSDCGYILGIEKSRLFVPTHLAPRTLTGAYSLLEELGAHKEIPVLMAITQDLARTVSLMPNWQVLDLGTLASFRSNIVKKYIAYNSHPETPKLATGLLEEYAKNTSDPVRQLEVVGDVQSTEGSEQQS</sequence>
<evidence type="ECO:0000313" key="2">
    <source>
        <dbReference type="Proteomes" id="UP000177958"/>
    </source>
</evidence>
<evidence type="ECO:0000313" key="1">
    <source>
        <dbReference type="EMBL" id="OGG57724.1"/>
    </source>
</evidence>
<dbReference type="Proteomes" id="UP000177958">
    <property type="component" value="Unassembled WGS sequence"/>
</dbReference>
<gene>
    <name evidence="1" type="ORF">A2853_02755</name>
</gene>
<dbReference type="EMBL" id="MFKX01000014">
    <property type="protein sequence ID" value="OGG57724.1"/>
    <property type="molecule type" value="Genomic_DNA"/>
</dbReference>
<dbReference type="AlphaFoldDB" id="A0A1F6D8F0"/>
<organism evidence="1 2">
    <name type="scientific">Candidatus Kaiserbacteria bacterium RIFCSPHIGHO2_01_FULL_55_17</name>
    <dbReference type="NCBI Taxonomy" id="1798484"/>
    <lineage>
        <taxon>Bacteria</taxon>
        <taxon>Candidatus Kaiseribacteriota</taxon>
    </lineage>
</organism>
<comment type="caution">
    <text evidence="1">The sequence shown here is derived from an EMBL/GenBank/DDBJ whole genome shotgun (WGS) entry which is preliminary data.</text>
</comment>
<protein>
    <submittedName>
        <fullName evidence="1">Uncharacterized protein</fullName>
    </submittedName>
</protein>
<accession>A0A1F6D8F0</accession>
<name>A0A1F6D8F0_9BACT</name>
<proteinExistence type="predicted"/>